<dbReference type="EMBL" id="SBJO01000075">
    <property type="protein sequence ID" value="KAF9763435.1"/>
    <property type="molecule type" value="Genomic_DNA"/>
</dbReference>
<gene>
    <name evidence="1" type="ORF">NGRA_1268</name>
</gene>
<feature type="non-terminal residue" evidence="1">
    <location>
        <position position="294"/>
    </location>
</feature>
<dbReference type="OrthoDB" id="2196228at2759"/>
<dbReference type="AlphaFoldDB" id="A0A9P6GZR9"/>
<comment type="caution">
    <text evidence="1">The sequence shown here is derived from an EMBL/GenBank/DDBJ whole genome shotgun (WGS) entry which is preliminary data.</text>
</comment>
<organism evidence="1 2">
    <name type="scientific">Nosema granulosis</name>
    <dbReference type="NCBI Taxonomy" id="83296"/>
    <lineage>
        <taxon>Eukaryota</taxon>
        <taxon>Fungi</taxon>
        <taxon>Fungi incertae sedis</taxon>
        <taxon>Microsporidia</taxon>
        <taxon>Nosematidae</taxon>
        <taxon>Nosema</taxon>
    </lineage>
</organism>
<name>A0A9P6GZR9_9MICR</name>
<sequence>MAFEENDTSNSKCNSFENINLQFRTIIEKMGIDEDKQKKLAVKMDLSRKIKTIISMQSLDERKRKIGEYLERIKRANSLMSLLSLHCSIENGNKTLFSIFMSTKGPETIVESMKVMQGEYVYAVLDFVVMLMEKYDCEFPSILQILLKKQEESRFTSPSFYKILIERTKKGDYEELFKSSTNYKCVCSSHLARILECSRDKEEANFKMFLEALKETERKPFVEYLLKIEGGESDLQMGGNYRLVELINIAEEKKMVEVVTSILESFIFQGCKFEYKKVDATTNTNTTNTSPTTT</sequence>
<protein>
    <submittedName>
        <fullName evidence="1">Uncharacterized protein</fullName>
    </submittedName>
</protein>
<reference evidence="1 2" key="1">
    <citation type="journal article" date="2020" name="Genome Biol. Evol.">
        <title>Comparative genomics of strictly vertically transmitted, feminizing microsporidia endosymbionts of amphipod crustaceans.</title>
        <authorList>
            <person name="Cormier A."/>
            <person name="Chebbi M.A."/>
            <person name="Giraud I."/>
            <person name="Wattier R."/>
            <person name="Teixeira M."/>
            <person name="Gilbert C."/>
            <person name="Rigaud T."/>
            <person name="Cordaux R."/>
        </authorList>
    </citation>
    <scope>NUCLEOTIDE SEQUENCE [LARGE SCALE GENOMIC DNA]</scope>
    <source>
        <strain evidence="1 2">Ou3-Ou53</strain>
    </source>
</reference>
<evidence type="ECO:0000313" key="2">
    <source>
        <dbReference type="Proteomes" id="UP000740883"/>
    </source>
</evidence>
<accession>A0A9P6GZR9</accession>
<dbReference type="Proteomes" id="UP000740883">
    <property type="component" value="Unassembled WGS sequence"/>
</dbReference>
<evidence type="ECO:0000313" key="1">
    <source>
        <dbReference type="EMBL" id="KAF9763435.1"/>
    </source>
</evidence>
<proteinExistence type="predicted"/>
<keyword evidence="2" id="KW-1185">Reference proteome</keyword>